<dbReference type="GO" id="GO:0006355">
    <property type="term" value="P:regulation of DNA-templated transcription"/>
    <property type="evidence" value="ECO:0007669"/>
    <property type="project" value="InterPro"/>
</dbReference>
<dbReference type="Pfam" id="PF01381">
    <property type="entry name" value="HTH_3"/>
    <property type="match status" value="1"/>
</dbReference>
<dbReference type="Pfam" id="PF06114">
    <property type="entry name" value="Peptidase_M78"/>
    <property type="match status" value="1"/>
</dbReference>
<dbReference type="InterPro" id="IPR001387">
    <property type="entry name" value="Cro/C1-type_HTH"/>
</dbReference>
<reference evidence="4 5" key="2">
    <citation type="submission" date="2016-12" db="EMBL/GenBank/DDBJ databases">
        <title>Diversity of luminous bacteria.</title>
        <authorList>
            <person name="Yoshizawa S."/>
            <person name="Kogure K."/>
        </authorList>
    </citation>
    <scope>NUCLEOTIDE SEQUENCE [LARGE SCALE GENOMIC DNA]</scope>
    <source>
        <strain evidence="4 5">NBRC 105001</strain>
    </source>
</reference>
<dbReference type="EMBL" id="MSCP01000001">
    <property type="protein sequence ID" value="PQJ94442.1"/>
    <property type="molecule type" value="Genomic_DNA"/>
</dbReference>
<reference evidence="3" key="1">
    <citation type="journal article" date="2014" name="Int. J. Syst. Evol. Microbiol.">
        <title>Complete genome of a new Firmicutes species belonging to the dominant human colonic microbiota ('Ruminococcus bicirculans') reveals two chromosomes and a selective capacity to utilize plant glucans.</title>
        <authorList>
            <consortium name="NISC Comparative Sequencing Program"/>
            <person name="Wegmann U."/>
            <person name="Louis P."/>
            <person name="Goesmann A."/>
            <person name="Henrissat B."/>
            <person name="Duncan S.H."/>
            <person name="Flint H.J."/>
        </authorList>
    </citation>
    <scope>NUCLEOTIDE SEQUENCE</scope>
    <source>
        <strain evidence="3">NBRC 105001</strain>
    </source>
</reference>
<dbReference type="InterPro" id="IPR010982">
    <property type="entry name" value="Lambda_DNA-bd_dom_sf"/>
</dbReference>
<name>A0A2S7XM11_9GAMM</name>
<keyword evidence="6" id="KW-1185">Reference proteome</keyword>
<dbReference type="PANTHER" id="PTHR40455">
    <property type="entry name" value="ANTITOXIN HIGA"/>
    <property type="match status" value="1"/>
</dbReference>
<gene>
    <name evidence="4" type="ORF">BTO23_10385</name>
    <name evidence="3" type="ORF">GCM10007855_26290</name>
</gene>
<dbReference type="InterPro" id="IPR010359">
    <property type="entry name" value="IrrE_HExxH"/>
</dbReference>
<dbReference type="InterPro" id="IPR039060">
    <property type="entry name" value="Antitox_HigA"/>
</dbReference>
<proteinExistence type="inferred from homology"/>
<dbReference type="Proteomes" id="UP001156660">
    <property type="component" value="Unassembled WGS sequence"/>
</dbReference>
<dbReference type="SUPFAM" id="SSF47413">
    <property type="entry name" value="lambda repressor-like DNA-binding domains"/>
    <property type="match status" value="1"/>
</dbReference>
<evidence type="ECO:0000259" key="2">
    <source>
        <dbReference type="PROSITE" id="PS50943"/>
    </source>
</evidence>
<comment type="similarity">
    <text evidence="1">Belongs to the short-chain fatty acyl-CoA assimilation regulator (ScfR) family.</text>
</comment>
<dbReference type="AlphaFoldDB" id="A0A2S7XM11"/>
<evidence type="ECO:0000313" key="6">
    <source>
        <dbReference type="Proteomes" id="UP001156660"/>
    </source>
</evidence>
<reference evidence="3" key="4">
    <citation type="submission" date="2023-01" db="EMBL/GenBank/DDBJ databases">
        <title>Draft genome sequence of Aliivibrio sifiae strain NBRC 105001.</title>
        <authorList>
            <person name="Sun Q."/>
            <person name="Mori K."/>
        </authorList>
    </citation>
    <scope>NUCLEOTIDE SEQUENCE</scope>
    <source>
        <strain evidence="3">NBRC 105001</strain>
    </source>
</reference>
<dbReference type="Proteomes" id="UP000239273">
    <property type="component" value="Unassembled WGS sequence"/>
</dbReference>
<dbReference type="CDD" id="cd00093">
    <property type="entry name" value="HTH_XRE"/>
    <property type="match status" value="1"/>
</dbReference>
<feature type="domain" description="HTH cro/C1-type" evidence="2">
    <location>
        <begin position="67"/>
        <end position="120"/>
    </location>
</feature>
<evidence type="ECO:0000313" key="4">
    <source>
        <dbReference type="EMBL" id="PQJ94442.1"/>
    </source>
</evidence>
<evidence type="ECO:0000313" key="5">
    <source>
        <dbReference type="Proteomes" id="UP000239273"/>
    </source>
</evidence>
<reference evidence="6" key="3">
    <citation type="journal article" date="2019" name="Int. J. Syst. Evol. Microbiol.">
        <title>The Global Catalogue of Microorganisms (GCM) 10K type strain sequencing project: providing services to taxonomists for standard genome sequencing and annotation.</title>
        <authorList>
            <consortium name="The Broad Institute Genomics Platform"/>
            <consortium name="The Broad Institute Genome Sequencing Center for Infectious Disease"/>
            <person name="Wu L."/>
            <person name="Ma J."/>
        </authorList>
    </citation>
    <scope>NUCLEOTIDE SEQUENCE [LARGE SCALE GENOMIC DNA]</scope>
    <source>
        <strain evidence="6">NBRC 105001</strain>
    </source>
</reference>
<accession>A0A2S7XM11</accession>
<comment type="caution">
    <text evidence="4">The sequence shown here is derived from an EMBL/GenBank/DDBJ whole genome shotgun (WGS) entry which is preliminary data.</text>
</comment>
<dbReference type="PANTHER" id="PTHR40455:SF1">
    <property type="entry name" value="ANTITOXIN HIGA"/>
    <property type="match status" value="1"/>
</dbReference>
<evidence type="ECO:0000256" key="1">
    <source>
        <dbReference type="ARBA" id="ARBA00007227"/>
    </source>
</evidence>
<dbReference type="RefSeq" id="WP_105063453.1">
    <property type="nucleotide sequence ID" value="NZ_BSOU01000006.1"/>
</dbReference>
<evidence type="ECO:0000313" key="3">
    <source>
        <dbReference type="EMBL" id="GLR75755.1"/>
    </source>
</evidence>
<dbReference type="OrthoDB" id="9796786at2"/>
<dbReference type="GO" id="GO:0001046">
    <property type="term" value="F:core promoter sequence-specific DNA binding"/>
    <property type="evidence" value="ECO:0007669"/>
    <property type="project" value="TreeGrafter"/>
</dbReference>
<dbReference type="Gene3D" id="1.10.260.40">
    <property type="entry name" value="lambda repressor-like DNA-binding domains"/>
    <property type="match status" value="1"/>
</dbReference>
<sequence>MSSQLAPRVIRTEEQYHQYLNEVEYLFDQNLTPGSEEAEHFELLTLLIEQYEKSHYPVMPVDPISAIKFRMEEKGLKQIDLAPYFGTKSRVSEVLSGKRPLTVSMIKSLSIGLGIAPQTLLGMESESEFTERASNQEINWAKFPIKEMISRGWIKDTASKAKSEVEGYVKEFIQQVGGTTASAAFRRTLTGDAYSPSTQYKLYAWVSRVVQKSREKDSIPQYDSSIIDKDFLKGLAQLSWSEFGPKLAIEYLETHGICVVIEPALKGTSVDGAALKDSNGRPIIALSLRLDRLDNFWFTLLHEVVHIWKHIDSDKTFVDDLEHGAESTDKFEAEANRIARDTLIPRTVWKRSQAYLNPNSKNIEDLSRNLRIHPSIIAGRLRKETGKYNQFSNLIGQGEVRKHFPNKIW</sequence>
<dbReference type="PROSITE" id="PS50943">
    <property type="entry name" value="HTH_CROC1"/>
    <property type="match status" value="1"/>
</dbReference>
<protein>
    <recommendedName>
        <fullName evidence="2">HTH cro/C1-type domain-containing protein</fullName>
    </recommendedName>
</protein>
<dbReference type="SMART" id="SM00530">
    <property type="entry name" value="HTH_XRE"/>
    <property type="match status" value="1"/>
</dbReference>
<organism evidence="4 5">
    <name type="scientific">Aliivibrio sifiae</name>
    <dbReference type="NCBI Taxonomy" id="566293"/>
    <lineage>
        <taxon>Bacteria</taxon>
        <taxon>Pseudomonadati</taxon>
        <taxon>Pseudomonadota</taxon>
        <taxon>Gammaproteobacteria</taxon>
        <taxon>Vibrionales</taxon>
        <taxon>Vibrionaceae</taxon>
        <taxon>Aliivibrio</taxon>
    </lineage>
</organism>
<dbReference type="EMBL" id="BSOU01000006">
    <property type="protein sequence ID" value="GLR75755.1"/>
    <property type="molecule type" value="Genomic_DNA"/>
</dbReference>